<reference evidence="2" key="1">
    <citation type="submission" date="2020-04" db="EMBL/GenBank/DDBJ databases">
        <authorList>
            <person name="Chiriac C."/>
            <person name="Salcher M."/>
            <person name="Ghai R."/>
            <person name="Kavagutti S V."/>
        </authorList>
    </citation>
    <scope>NUCLEOTIDE SEQUENCE</scope>
</reference>
<dbReference type="EMBL" id="LR796817">
    <property type="protein sequence ID" value="CAB4167365.1"/>
    <property type="molecule type" value="Genomic_DNA"/>
</dbReference>
<sequence>MAEKAINQHKQMAMGKMPKLASSPKVGYKAGGVAKKAAGRKK</sequence>
<evidence type="ECO:0000256" key="1">
    <source>
        <dbReference type="SAM" id="MobiDB-lite"/>
    </source>
</evidence>
<evidence type="ECO:0000313" key="2">
    <source>
        <dbReference type="EMBL" id="CAB4167365.1"/>
    </source>
</evidence>
<proteinExistence type="predicted"/>
<organism evidence="2">
    <name type="scientific">uncultured Caudovirales phage</name>
    <dbReference type="NCBI Taxonomy" id="2100421"/>
    <lineage>
        <taxon>Viruses</taxon>
        <taxon>Duplodnaviria</taxon>
        <taxon>Heunggongvirae</taxon>
        <taxon>Uroviricota</taxon>
        <taxon>Caudoviricetes</taxon>
        <taxon>Peduoviridae</taxon>
        <taxon>Maltschvirus</taxon>
        <taxon>Maltschvirus maltsch</taxon>
    </lineage>
</organism>
<feature type="compositionally biased region" description="Low complexity" evidence="1">
    <location>
        <begin position="25"/>
        <end position="36"/>
    </location>
</feature>
<name>A0A6J5PE78_9CAUD</name>
<gene>
    <name evidence="2" type="ORF">UFOVP868_16</name>
</gene>
<feature type="region of interest" description="Disordered" evidence="1">
    <location>
        <begin position="1"/>
        <end position="42"/>
    </location>
</feature>
<protein>
    <submittedName>
        <fullName evidence="2">Uncharacterized protein</fullName>
    </submittedName>
</protein>
<accession>A0A6J5PE78</accession>